<evidence type="ECO:0000256" key="5">
    <source>
        <dbReference type="ARBA" id="ARBA00023004"/>
    </source>
</evidence>
<dbReference type="EMBL" id="JAPDRN010000130">
    <property type="protein sequence ID" value="KAJ9619722.1"/>
    <property type="molecule type" value="Genomic_DNA"/>
</dbReference>
<keyword evidence="6 7" id="KW-0349">Heme</keyword>
<evidence type="ECO:0000256" key="1">
    <source>
        <dbReference type="ARBA" id="ARBA00001971"/>
    </source>
</evidence>
<name>A0AA38XS92_9EURO</name>
<protein>
    <recommendedName>
        <fullName evidence="10">Cytochrome P450</fullName>
    </recommendedName>
</protein>
<feature type="binding site" description="axial binding residue" evidence="6">
    <location>
        <position position="450"/>
    </location>
    <ligand>
        <name>heme</name>
        <dbReference type="ChEBI" id="CHEBI:30413"/>
    </ligand>
    <ligandPart>
        <name>Fe</name>
        <dbReference type="ChEBI" id="CHEBI:18248"/>
    </ligandPart>
</feature>
<evidence type="ECO:0000313" key="8">
    <source>
        <dbReference type="EMBL" id="KAJ9619722.1"/>
    </source>
</evidence>
<evidence type="ECO:0008006" key="10">
    <source>
        <dbReference type="Google" id="ProtNLM"/>
    </source>
</evidence>
<dbReference type="InterPro" id="IPR036396">
    <property type="entry name" value="Cyt_P450_sf"/>
</dbReference>
<dbReference type="GO" id="GO:0020037">
    <property type="term" value="F:heme binding"/>
    <property type="evidence" value="ECO:0007669"/>
    <property type="project" value="InterPro"/>
</dbReference>
<dbReference type="GO" id="GO:0016705">
    <property type="term" value="F:oxidoreductase activity, acting on paired donors, with incorporation or reduction of molecular oxygen"/>
    <property type="evidence" value="ECO:0007669"/>
    <property type="project" value="InterPro"/>
</dbReference>
<evidence type="ECO:0000256" key="7">
    <source>
        <dbReference type="RuleBase" id="RU000461"/>
    </source>
</evidence>
<dbReference type="SUPFAM" id="SSF48264">
    <property type="entry name" value="Cytochrome P450"/>
    <property type="match status" value="1"/>
</dbReference>
<comment type="caution">
    <text evidence="8">The sequence shown here is derived from an EMBL/GenBank/DDBJ whole genome shotgun (WGS) entry which is preliminary data.</text>
</comment>
<dbReference type="InterPro" id="IPR050121">
    <property type="entry name" value="Cytochrome_P450_monoxygenase"/>
</dbReference>
<dbReference type="AlphaFoldDB" id="A0AA38XS92"/>
<reference evidence="8" key="1">
    <citation type="submission" date="2022-10" db="EMBL/GenBank/DDBJ databases">
        <title>Culturing micro-colonial fungi from biological soil crusts in the Mojave desert and describing Neophaeococcomyces mojavensis, and introducing the new genera and species Taxawa tesnikishii.</title>
        <authorList>
            <person name="Kurbessoian T."/>
            <person name="Stajich J.E."/>
        </authorList>
    </citation>
    <scope>NUCLEOTIDE SEQUENCE</scope>
    <source>
        <strain evidence="8">TK_35</strain>
    </source>
</reference>
<keyword evidence="7" id="KW-0503">Monooxygenase</keyword>
<comment type="similarity">
    <text evidence="2 7">Belongs to the cytochrome P450 family.</text>
</comment>
<dbReference type="PRINTS" id="PR00465">
    <property type="entry name" value="EP450IV"/>
</dbReference>
<dbReference type="PANTHER" id="PTHR24305">
    <property type="entry name" value="CYTOCHROME P450"/>
    <property type="match status" value="1"/>
</dbReference>
<dbReference type="Gene3D" id="1.10.630.10">
    <property type="entry name" value="Cytochrome P450"/>
    <property type="match status" value="1"/>
</dbReference>
<keyword evidence="3 6" id="KW-0479">Metal-binding</keyword>
<dbReference type="PRINTS" id="PR00385">
    <property type="entry name" value="P450"/>
</dbReference>
<keyword evidence="9" id="KW-1185">Reference proteome</keyword>
<organism evidence="8 9">
    <name type="scientific">Knufia peltigerae</name>
    <dbReference type="NCBI Taxonomy" id="1002370"/>
    <lineage>
        <taxon>Eukaryota</taxon>
        <taxon>Fungi</taxon>
        <taxon>Dikarya</taxon>
        <taxon>Ascomycota</taxon>
        <taxon>Pezizomycotina</taxon>
        <taxon>Eurotiomycetes</taxon>
        <taxon>Chaetothyriomycetidae</taxon>
        <taxon>Chaetothyriales</taxon>
        <taxon>Trichomeriaceae</taxon>
        <taxon>Knufia</taxon>
    </lineage>
</organism>
<proteinExistence type="inferred from homology"/>
<dbReference type="PANTHER" id="PTHR24305:SF232">
    <property type="entry name" value="P450, PUTATIVE (EUROFUNG)-RELATED"/>
    <property type="match status" value="1"/>
</dbReference>
<evidence type="ECO:0000256" key="2">
    <source>
        <dbReference type="ARBA" id="ARBA00010617"/>
    </source>
</evidence>
<evidence type="ECO:0000313" key="9">
    <source>
        <dbReference type="Proteomes" id="UP001172681"/>
    </source>
</evidence>
<dbReference type="CDD" id="cd11060">
    <property type="entry name" value="CYP57A1-like"/>
    <property type="match status" value="1"/>
</dbReference>
<evidence type="ECO:0000256" key="4">
    <source>
        <dbReference type="ARBA" id="ARBA00023002"/>
    </source>
</evidence>
<keyword evidence="5 6" id="KW-0408">Iron</keyword>
<dbReference type="GO" id="GO:0005506">
    <property type="term" value="F:iron ion binding"/>
    <property type="evidence" value="ECO:0007669"/>
    <property type="project" value="InterPro"/>
</dbReference>
<gene>
    <name evidence="8" type="ORF">H2204_012590</name>
</gene>
<dbReference type="InterPro" id="IPR017972">
    <property type="entry name" value="Cyt_P450_CS"/>
</dbReference>
<sequence>MVSSLVLVPAGFIFSLLAFRLMANYFTPGLRTIPGPFWARLSDLWRFIDACKGKHEQTIARLHDQYGPVVRIGPKCISVADPAAIDLILGFKANLDKTDSVNPMINAHEGEYLPMLISAKDSKLHARLKRPIAGAYSLSTLLSLESVSDDCINKFMGRIREEFAAAGKRTCAIDRWLHFFTFDFIGQATFSKDFGFLDAGRDVNNMIGTLDLQFLYIGTVGAMPWIDNLLLKNPLLLALIKTPNHLVEFTAERIRNRLSGREKGHPGRQDFLSRFLDAQKQHPDVVTDIQLAAYANTNVLAASDTTAAALTAIIMCLLRRRDAYVKLQAEIDSRQLEFPVSYAVAQTLPYLDAVIKEALRFFPTTGIDLERKVGPARLVLPTGQTLPAGTIVGVNPWPVHRDESVFGEDADEFNPERWMRGDSETESGFNERVRNMQRAYMTFGYGPRACLGKHIAYMEIYKLIPTLLGLYDLTLAHPNRPLNTWTGVAVKILDLDVHILERKVTK</sequence>
<dbReference type="InterPro" id="IPR001128">
    <property type="entry name" value="Cyt_P450"/>
</dbReference>
<dbReference type="InterPro" id="IPR002403">
    <property type="entry name" value="Cyt_P450_E_grp-IV"/>
</dbReference>
<accession>A0AA38XS92</accession>
<dbReference type="Pfam" id="PF00067">
    <property type="entry name" value="p450"/>
    <property type="match status" value="1"/>
</dbReference>
<keyword evidence="4 7" id="KW-0560">Oxidoreductase</keyword>
<comment type="cofactor">
    <cofactor evidence="1 6">
        <name>heme</name>
        <dbReference type="ChEBI" id="CHEBI:30413"/>
    </cofactor>
</comment>
<evidence type="ECO:0000256" key="3">
    <source>
        <dbReference type="ARBA" id="ARBA00022723"/>
    </source>
</evidence>
<dbReference type="Proteomes" id="UP001172681">
    <property type="component" value="Unassembled WGS sequence"/>
</dbReference>
<dbReference type="GO" id="GO:0004497">
    <property type="term" value="F:monooxygenase activity"/>
    <property type="evidence" value="ECO:0007669"/>
    <property type="project" value="UniProtKB-KW"/>
</dbReference>
<dbReference type="PROSITE" id="PS00086">
    <property type="entry name" value="CYTOCHROME_P450"/>
    <property type="match status" value="1"/>
</dbReference>
<evidence type="ECO:0000256" key="6">
    <source>
        <dbReference type="PIRSR" id="PIRSR602403-1"/>
    </source>
</evidence>